<evidence type="ECO:0000313" key="2">
    <source>
        <dbReference type="Proteomes" id="UP000287651"/>
    </source>
</evidence>
<gene>
    <name evidence="1" type="ORF">B296_00030006</name>
</gene>
<evidence type="ECO:0000313" key="1">
    <source>
        <dbReference type="EMBL" id="RRT40363.1"/>
    </source>
</evidence>
<protein>
    <submittedName>
        <fullName evidence="1">Uncharacterized protein</fullName>
    </submittedName>
</protein>
<dbReference type="EMBL" id="AMZH03019437">
    <property type="protein sequence ID" value="RRT40363.1"/>
    <property type="molecule type" value="Genomic_DNA"/>
</dbReference>
<dbReference type="Proteomes" id="UP000287651">
    <property type="component" value="Unassembled WGS sequence"/>
</dbReference>
<comment type="caution">
    <text evidence="1">The sequence shown here is derived from an EMBL/GenBank/DDBJ whole genome shotgun (WGS) entry which is preliminary data.</text>
</comment>
<proteinExistence type="predicted"/>
<dbReference type="AlphaFoldDB" id="A0A426XLK1"/>
<organism evidence="1 2">
    <name type="scientific">Ensete ventricosum</name>
    <name type="common">Abyssinian banana</name>
    <name type="synonym">Musa ensete</name>
    <dbReference type="NCBI Taxonomy" id="4639"/>
    <lineage>
        <taxon>Eukaryota</taxon>
        <taxon>Viridiplantae</taxon>
        <taxon>Streptophyta</taxon>
        <taxon>Embryophyta</taxon>
        <taxon>Tracheophyta</taxon>
        <taxon>Spermatophyta</taxon>
        <taxon>Magnoliopsida</taxon>
        <taxon>Liliopsida</taxon>
        <taxon>Zingiberales</taxon>
        <taxon>Musaceae</taxon>
        <taxon>Ensete</taxon>
    </lineage>
</organism>
<sequence length="89" mass="10312">MGSRMSTVSRKNATIINLCKVTREVEFRSIFHAPSRKLKMLVIPNVLAHGKSYKHGFVTKRDSHKHCAKLLSNSSFDRFFLDRLENSKY</sequence>
<accession>A0A426XLK1</accession>
<name>A0A426XLK1_ENSVE</name>
<reference evidence="1 2" key="1">
    <citation type="journal article" date="2014" name="Agronomy (Basel)">
        <title>A Draft Genome Sequence for Ensete ventricosum, the Drought-Tolerant Tree Against Hunger.</title>
        <authorList>
            <person name="Harrison J."/>
            <person name="Moore K.A."/>
            <person name="Paszkiewicz K."/>
            <person name="Jones T."/>
            <person name="Grant M."/>
            <person name="Ambacheew D."/>
            <person name="Muzemil S."/>
            <person name="Studholme D.J."/>
        </authorList>
    </citation>
    <scope>NUCLEOTIDE SEQUENCE [LARGE SCALE GENOMIC DNA]</scope>
</reference>